<dbReference type="STRING" id="262898.GA0070564_107234"/>
<evidence type="ECO:0000313" key="3">
    <source>
        <dbReference type="Proteomes" id="UP000199504"/>
    </source>
</evidence>
<dbReference type="SUPFAM" id="SSF53335">
    <property type="entry name" value="S-adenosyl-L-methionine-dependent methyltransferases"/>
    <property type="match status" value="1"/>
</dbReference>
<gene>
    <name evidence="2" type="ORF">GA0070564_107234</name>
</gene>
<keyword evidence="2" id="KW-0489">Methyltransferase</keyword>
<sequence length="333" mass="36223">MPYRLVETDPPSDAVRRLTLVPFLPDGSCAAVPDGRGEPRLPAGAVWAGEHWLLDAALRIPLETAGFRPQRVHPFAADGDHLYAWLDGDRYSGRRPHATVELVTGPAAALAARLATAARPEQARAVRDAARSLRGQDDTSWYADAVRLLEPAYLRGDTPQAGSGFGGDAAQWRALREMIVDGVHGDGSFLDLGCANGLLLESVVDWAAERGHRLDPYGVDLAPGLVALARRRLPHWADRFEVGNAIGWRPADGRRFNYVHLLLDLVPPTRRAQLVRHARELVSPGGRLLVSHYQATGGTDLTAAEHLRWLGFRVHGSSAGLDPQRATTAWLDA</sequence>
<dbReference type="Pfam" id="PF13649">
    <property type="entry name" value="Methyltransf_25"/>
    <property type="match status" value="1"/>
</dbReference>
<evidence type="ECO:0000259" key="1">
    <source>
        <dbReference type="Pfam" id="PF13649"/>
    </source>
</evidence>
<accession>A0A1C5A312</accession>
<keyword evidence="3" id="KW-1185">Reference proteome</keyword>
<dbReference type="GO" id="GO:0008168">
    <property type="term" value="F:methyltransferase activity"/>
    <property type="evidence" value="ECO:0007669"/>
    <property type="project" value="UniProtKB-KW"/>
</dbReference>
<protein>
    <submittedName>
        <fullName evidence="2">Methyltransferase domain-containing protein</fullName>
    </submittedName>
</protein>
<dbReference type="CDD" id="cd02440">
    <property type="entry name" value="AdoMet_MTases"/>
    <property type="match status" value="1"/>
</dbReference>
<keyword evidence="2" id="KW-0808">Transferase</keyword>
<proteinExistence type="predicted"/>
<feature type="domain" description="Methyltransferase" evidence="1">
    <location>
        <begin position="190"/>
        <end position="286"/>
    </location>
</feature>
<dbReference type="RefSeq" id="WP_091612439.1">
    <property type="nucleotide sequence ID" value="NZ_FMCX01000007.1"/>
</dbReference>
<evidence type="ECO:0000313" key="2">
    <source>
        <dbReference type="EMBL" id="SCF39588.1"/>
    </source>
</evidence>
<organism evidence="2 3">
    <name type="scientific">Micromonospora mirobrigensis</name>
    <dbReference type="NCBI Taxonomy" id="262898"/>
    <lineage>
        <taxon>Bacteria</taxon>
        <taxon>Bacillati</taxon>
        <taxon>Actinomycetota</taxon>
        <taxon>Actinomycetes</taxon>
        <taxon>Micromonosporales</taxon>
        <taxon>Micromonosporaceae</taxon>
        <taxon>Micromonospora</taxon>
    </lineage>
</organism>
<dbReference type="Gene3D" id="3.40.50.150">
    <property type="entry name" value="Vaccinia Virus protein VP39"/>
    <property type="match status" value="1"/>
</dbReference>
<dbReference type="Proteomes" id="UP000199504">
    <property type="component" value="Unassembled WGS sequence"/>
</dbReference>
<dbReference type="AlphaFoldDB" id="A0A1C5A312"/>
<name>A0A1C5A312_9ACTN</name>
<dbReference type="InterPro" id="IPR029063">
    <property type="entry name" value="SAM-dependent_MTases_sf"/>
</dbReference>
<dbReference type="OrthoDB" id="9801609at2"/>
<dbReference type="InterPro" id="IPR041698">
    <property type="entry name" value="Methyltransf_25"/>
</dbReference>
<dbReference type="GO" id="GO:0032259">
    <property type="term" value="P:methylation"/>
    <property type="evidence" value="ECO:0007669"/>
    <property type="project" value="UniProtKB-KW"/>
</dbReference>
<dbReference type="EMBL" id="FMCX01000007">
    <property type="protein sequence ID" value="SCF39588.1"/>
    <property type="molecule type" value="Genomic_DNA"/>
</dbReference>
<reference evidence="3" key="1">
    <citation type="submission" date="2016-06" db="EMBL/GenBank/DDBJ databases">
        <authorList>
            <person name="Varghese N."/>
            <person name="Submissions Spin"/>
        </authorList>
    </citation>
    <scope>NUCLEOTIDE SEQUENCE [LARGE SCALE GENOMIC DNA]</scope>
    <source>
        <strain evidence="3">DSM 44830</strain>
    </source>
</reference>